<evidence type="ECO:0000256" key="1">
    <source>
        <dbReference type="SAM" id="MobiDB-lite"/>
    </source>
</evidence>
<dbReference type="SUPFAM" id="SSF47336">
    <property type="entry name" value="ACP-like"/>
    <property type="match status" value="1"/>
</dbReference>
<reference evidence="4" key="1">
    <citation type="journal article" date="2022" name="ISME J.">
        <title>Identification of active gaseous-alkane degraders at natural gas seeps.</title>
        <authorList>
            <person name="Farhan Ul Haque M."/>
            <person name="Hernandez M."/>
            <person name="Crombie A.T."/>
            <person name="Murrell J.C."/>
        </authorList>
    </citation>
    <scope>NUCLEOTIDE SEQUENCE</scope>
    <source>
        <strain evidence="4">PC2</strain>
    </source>
</reference>
<dbReference type="Pfam" id="PF00501">
    <property type="entry name" value="AMP-binding"/>
    <property type="match status" value="1"/>
</dbReference>
<dbReference type="NCBIfam" id="TIGR02353">
    <property type="entry name" value="NRPS_term_dom"/>
    <property type="match status" value="1"/>
</dbReference>
<dbReference type="PROSITE" id="PS00455">
    <property type="entry name" value="AMP_BINDING"/>
    <property type="match status" value="1"/>
</dbReference>
<keyword evidence="2" id="KW-0812">Transmembrane</keyword>
<dbReference type="InterPro" id="IPR036736">
    <property type="entry name" value="ACP-like_sf"/>
</dbReference>
<dbReference type="SUPFAM" id="SSF56801">
    <property type="entry name" value="Acetyl-CoA synthetase-like"/>
    <property type="match status" value="1"/>
</dbReference>
<keyword evidence="2" id="KW-1133">Transmembrane helix</keyword>
<dbReference type="InterPro" id="IPR012728">
    <property type="entry name" value="Pls/PosA_C"/>
</dbReference>
<dbReference type="PROSITE" id="PS50075">
    <property type="entry name" value="CARRIER"/>
    <property type="match status" value="1"/>
</dbReference>
<evidence type="ECO:0000313" key="5">
    <source>
        <dbReference type="Proteomes" id="UP001139104"/>
    </source>
</evidence>
<gene>
    <name evidence="4" type="ORF">K2U94_15235</name>
</gene>
<dbReference type="Gene3D" id="2.160.10.10">
    <property type="entry name" value="Hexapeptide repeat proteins"/>
    <property type="match status" value="3"/>
</dbReference>
<dbReference type="EMBL" id="JAIVFP010000001">
    <property type="protein sequence ID" value="MCI4684097.1"/>
    <property type="molecule type" value="Genomic_DNA"/>
</dbReference>
<dbReference type="InterPro" id="IPR042099">
    <property type="entry name" value="ANL_N_sf"/>
</dbReference>
<dbReference type="InterPro" id="IPR025110">
    <property type="entry name" value="AMP-bd_C"/>
</dbReference>
<evidence type="ECO:0000256" key="2">
    <source>
        <dbReference type="SAM" id="Phobius"/>
    </source>
</evidence>
<comment type="caution">
    <text evidence="4">The sequence shown here is derived from an EMBL/GenBank/DDBJ whole genome shotgun (WGS) entry which is preliminary data.</text>
</comment>
<accession>A0ABS9ZBT0</accession>
<dbReference type="InterPro" id="IPR011004">
    <property type="entry name" value="Trimer_LpxA-like_sf"/>
</dbReference>
<feature type="transmembrane region" description="Helical" evidence="2">
    <location>
        <begin position="1159"/>
        <end position="1182"/>
    </location>
</feature>
<dbReference type="RefSeq" id="WP_243068008.1">
    <property type="nucleotide sequence ID" value="NZ_JAIVFK010000021.1"/>
</dbReference>
<feature type="transmembrane region" description="Helical" evidence="2">
    <location>
        <begin position="1125"/>
        <end position="1147"/>
    </location>
</feature>
<proteinExistence type="predicted"/>
<dbReference type="InterPro" id="IPR009081">
    <property type="entry name" value="PP-bd_ACP"/>
</dbReference>
<dbReference type="Proteomes" id="UP001139104">
    <property type="component" value="Unassembled WGS sequence"/>
</dbReference>
<keyword evidence="5" id="KW-1185">Reference proteome</keyword>
<feature type="transmembrane region" description="Helical" evidence="2">
    <location>
        <begin position="921"/>
        <end position="944"/>
    </location>
</feature>
<dbReference type="Gene3D" id="3.40.50.12780">
    <property type="entry name" value="N-terminal domain of ligase-like"/>
    <property type="match status" value="1"/>
</dbReference>
<dbReference type="InterPro" id="IPR000873">
    <property type="entry name" value="AMP-dep_synth/lig_dom"/>
</dbReference>
<feature type="region of interest" description="Disordered" evidence="1">
    <location>
        <begin position="525"/>
        <end position="545"/>
    </location>
</feature>
<dbReference type="InterPro" id="IPR020845">
    <property type="entry name" value="AMP-binding_CS"/>
</dbReference>
<evidence type="ECO:0000313" key="4">
    <source>
        <dbReference type="EMBL" id="MCI4684097.1"/>
    </source>
</evidence>
<dbReference type="CDD" id="cd05930">
    <property type="entry name" value="A_NRPS"/>
    <property type="match status" value="1"/>
</dbReference>
<feature type="transmembrane region" description="Helical" evidence="2">
    <location>
        <begin position="679"/>
        <end position="704"/>
    </location>
</feature>
<feature type="transmembrane region" description="Helical" evidence="2">
    <location>
        <begin position="877"/>
        <end position="901"/>
    </location>
</feature>
<evidence type="ECO:0000259" key="3">
    <source>
        <dbReference type="PROSITE" id="PS50075"/>
    </source>
</evidence>
<keyword evidence="2" id="KW-0472">Membrane</keyword>
<dbReference type="NCBIfam" id="TIGR01733">
    <property type="entry name" value="AA-adenyl-dom"/>
    <property type="match status" value="1"/>
</dbReference>
<dbReference type="InterPro" id="IPR045851">
    <property type="entry name" value="AMP-bd_C_sf"/>
</dbReference>
<dbReference type="Pfam" id="PF00550">
    <property type="entry name" value="PP-binding"/>
    <property type="match status" value="1"/>
</dbReference>
<dbReference type="SUPFAM" id="SSF51161">
    <property type="entry name" value="Trimeric LpxA-like enzymes"/>
    <property type="match status" value="3"/>
</dbReference>
<sequence length="1352" mass="147783">MTEIDTELLAEKQPALERAPATLSVLRGAVRPDLIRDELLAEIFASTVAAAPQAIAMMTMERKLTYAQVDHEATALARGFVRRGIGPGDVVGLWGPRGPELLICQIAIAKTGAAWLPFDADAPLDRIETCLLDAEAKALLTSEAFALKTHGAITAPVLTEVDLIDRGDETPVDARKAGATPDHPAYMIYTSGSTGTPKGIVITGRNICHYLRSANETYKINRTDIVFQGASIAFDLSMEEIWIPYLAGATLFVATPTVMGEAEALPDLMEEVGVTVLDTVPTLLSLMPRDINSLRVIILGGEACPPAVATRWSKPGRTIFNSYGPTEATVVATVAEVWPDEPVTIGGPIANYTCYVADEANNLLEREVEGELLIGGPGVARGYLKRDALTAEKFVANPFDSKGRDPILYRSGDAVVMERDGKIAFRGRIDDQVKIRGFRVELGEIEAKLADLPGVNQAAVVLRNDDGLDQLVAFLVAEKGAELDARHLRAELRGVLPPYMVPSRYETRDALPRLSSGKVNRNALKKEPLSAPAAAEAQEDPATETERVLLEAAQKTLPPQTIPFDADFFTDLGGHSLLAARFVSVVRQTPAFAGITLQDMYDGRSLRAIAALLDVKAAERGGPKDLSFEPPPLRRRFLCGLAQAAALPFLLALSTAQWLGIFVSYMLLTDTDATIWQEIGSLLGVYVCVNIATVLLAIATKWLVIGRFKPGRYPIWGVYYFRWWLVQRMLGLTHIKWFQGSPLMRLYLLALGVKVGQDANISELEIGAVDLLTIGAGTTVGARAKFSNVSFVGADMIVGPIEVGPDCYIGSSCVLEHDVVMEEGSELRDLTAIEPFTRVNAWEIWDGSPGRFVGSVDKESLRPFAQVSPGKRALQTFLYTILLLAIPPVGLLPLFPAFWVFDRIDDYLGLAAASRRLYMAAIPIMAWPTSFVMVLVTVAFIAAVRWTVLPRVREGLYSVFSWFYLRKWAVSLATEVTLETLSSLYATVYMRAWYRLMGAKIGKDSEISTNLAGRYDLVEIGDKCFIADEVILGDEDVRRGWMRLEKLRTGSRVFIGNDGVLPPGADIPDGTLVGIKSKPPANDAISAGDTWFGSPPIKLPVRQKFDGGGANWTYEAPRWKKFARAVFEAVHISLPTMLFITFGTWAIEWFGSAMLEGAYFRVFWMFVASSTMIAAAMTLIVIGVKWATMGRYEPVTKPMWSWWAMRTEAVAVLYWGLAGKVMLDHLRGTPFLPWLLRLFGAKFGKGCVLDMTDITEFDCIEVGDFCNLNSLCALQTHLYEDRVMKVGRVKVGSGVTVGAGSTVLYDSHIGDFARLGPLTIVMKGESIPAHTEWTGAPAAPTRHVAAQDRPAA</sequence>
<dbReference type="PANTHER" id="PTHR45527:SF1">
    <property type="entry name" value="FATTY ACID SYNTHASE"/>
    <property type="match status" value="1"/>
</dbReference>
<name>A0ABS9ZBT0_9HYPH</name>
<protein>
    <submittedName>
        <fullName evidence="4">Amino acid adenylation domain-containing protein</fullName>
    </submittedName>
</protein>
<dbReference type="Gene3D" id="1.10.1200.10">
    <property type="entry name" value="ACP-like"/>
    <property type="match status" value="1"/>
</dbReference>
<organism evidence="4 5">
    <name type="scientific">Candidatus Rhodoblastus alkanivorans</name>
    <dbReference type="NCBI Taxonomy" id="2954117"/>
    <lineage>
        <taxon>Bacteria</taxon>
        <taxon>Pseudomonadati</taxon>
        <taxon>Pseudomonadota</taxon>
        <taxon>Alphaproteobacteria</taxon>
        <taxon>Hyphomicrobiales</taxon>
        <taxon>Rhodoblastaceae</taxon>
        <taxon>Rhodoblastus</taxon>
    </lineage>
</organism>
<dbReference type="Gene3D" id="3.30.300.30">
    <property type="match status" value="1"/>
</dbReference>
<dbReference type="Pfam" id="PF13193">
    <property type="entry name" value="AMP-binding_C"/>
    <property type="match status" value="1"/>
</dbReference>
<feature type="transmembrane region" description="Helical" evidence="2">
    <location>
        <begin position="644"/>
        <end position="667"/>
    </location>
</feature>
<feature type="domain" description="Carrier" evidence="3">
    <location>
        <begin position="540"/>
        <end position="617"/>
    </location>
</feature>
<dbReference type="PANTHER" id="PTHR45527">
    <property type="entry name" value="NONRIBOSOMAL PEPTIDE SYNTHETASE"/>
    <property type="match status" value="1"/>
</dbReference>
<dbReference type="InterPro" id="IPR010071">
    <property type="entry name" value="AA_adenyl_dom"/>
</dbReference>